<name>G2WUW3_VERDV</name>
<keyword evidence="2" id="KW-1185">Reference proteome</keyword>
<proteinExistence type="predicted"/>
<sequence>MSALVGSWTILRPQDSLLTRVLFMSHNGAEGAILEALPLMGGAGTFQTIIDRYYDNSLKKRRDGELLCLGRCGMGLCFHGTIERFQDIHH</sequence>
<dbReference type="STRING" id="498257.G2WUW3"/>
<evidence type="ECO:0000313" key="2">
    <source>
        <dbReference type="Proteomes" id="UP000001611"/>
    </source>
</evidence>
<dbReference type="HOGENOM" id="CLU_2442534_0_0_1"/>
<dbReference type="AlphaFoldDB" id="G2WUW3"/>
<evidence type="ECO:0000313" key="1">
    <source>
        <dbReference type="EMBL" id="EGY20088.1"/>
    </source>
</evidence>
<dbReference type="InParanoid" id="G2WUW3"/>
<dbReference type="Proteomes" id="UP000001611">
    <property type="component" value="Chromosome 7"/>
</dbReference>
<organism evidence="1 2">
    <name type="scientific">Verticillium dahliae (strain VdLs.17 / ATCC MYA-4575 / FGSC 10137)</name>
    <name type="common">Verticillium wilt</name>
    <dbReference type="NCBI Taxonomy" id="498257"/>
    <lineage>
        <taxon>Eukaryota</taxon>
        <taxon>Fungi</taxon>
        <taxon>Dikarya</taxon>
        <taxon>Ascomycota</taxon>
        <taxon>Pezizomycotina</taxon>
        <taxon>Sordariomycetes</taxon>
        <taxon>Hypocreomycetidae</taxon>
        <taxon>Glomerellales</taxon>
        <taxon>Plectosphaerellaceae</taxon>
        <taxon>Verticillium</taxon>
    </lineage>
</organism>
<gene>
    <name evidence="1" type="ORF">VDAG_02104</name>
</gene>
<dbReference type="EMBL" id="DS572697">
    <property type="protein sequence ID" value="EGY20088.1"/>
    <property type="molecule type" value="Genomic_DNA"/>
</dbReference>
<accession>G2WUW3</accession>
<dbReference type="OrthoDB" id="103349at2759"/>
<dbReference type="GeneID" id="20703567"/>
<protein>
    <submittedName>
        <fullName evidence="1">Arylsulfatase</fullName>
    </submittedName>
</protein>
<dbReference type="RefSeq" id="XP_009656428.1">
    <property type="nucleotide sequence ID" value="XM_009658133.1"/>
</dbReference>
<reference evidence="1 2" key="1">
    <citation type="submission" date="2008-03" db="EMBL/GenBank/DDBJ databases">
        <title>The Genome Sequence of Verticillium dahliae VdLs.17.</title>
        <authorList>
            <consortium name="The Broad Institute Genome Sequencing Platform"/>
            <person name="Ma L.-J.J."/>
            <person name="Klosterman S.J."/>
            <person name="Subbarao K."/>
            <person name="Dobinson K."/>
            <person name="Veronese P."/>
            <person name="Kang S."/>
            <person name="Gold S.E."/>
            <person name="Young S."/>
            <person name="Jaffe D."/>
            <person name="Gnerre S."/>
            <person name="Berlin A."/>
            <person name="Heiman D."/>
            <person name="Hepburn T."/>
            <person name="Sykes S."/>
            <person name="Alvarado L."/>
            <person name="Kodira C.D."/>
            <person name="Lander E."/>
            <person name="Galagan J."/>
            <person name="Nusbaum C."/>
            <person name="Birren B."/>
        </authorList>
    </citation>
    <scope>NUCLEOTIDE SEQUENCE [LARGE SCALE GENOMIC DNA]</scope>
    <source>
        <strain evidence="2">VdLs.17 / ATCC MYA-4575 / FGSC 10137</strain>
    </source>
</reference>
<dbReference type="KEGG" id="vda:VDAG_02104"/>